<feature type="transmembrane region" description="Helical" evidence="9">
    <location>
        <begin position="236"/>
        <end position="264"/>
    </location>
</feature>
<dbReference type="FunCoup" id="A0A1X7VVF6">
    <property type="interactions" value="206"/>
</dbReference>
<accession>A0A1X7VVF6</accession>
<keyword evidence="12" id="KW-1185">Reference proteome</keyword>
<feature type="transmembrane region" description="Helical" evidence="9">
    <location>
        <begin position="58"/>
        <end position="80"/>
    </location>
</feature>
<evidence type="ECO:0000256" key="9">
    <source>
        <dbReference type="SAM" id="Phobius"/>
    </source>
</evidence>
<dbReference type="SUPFAM" id="SSF81321">
    <property type="entry name" value="Family A G protein-coupled receptor-like"/>
    <property type="match status" value="1"/>
</dbReference>
<protein>
    <recommendedName>
        <fullName evidence="10">G-protein coupled receptors family 1 profile domain-containing protein</fullName>
    </recommendedName>
</protein>
<comment type="subcellular location">
    <subcellularLocation>
        <location evidence="1">Membrane</location>
        <topology evidence="1">Multi-pass membrane protein</topology>
    </subcellularLocation>
</comment>
<evidence type="ECO:0000256" key="6">
    <source>
        <dbReference type="ARBA" id="ARBA00023170"/>
    </source>
</evidence>
<dbReference type="InterPro" id="IPR000276">
    <property type="entry name" value="GPCR_Rhodpsn"/>
</dbReference>
<dbReference type="PROSITE" id="PS00237">
    <property type="entry name" value="G_PROTEIN_RECEP_F1_1"/>
    <property type="match status" value="1"/>
</dbReference>
<keyword evidence="3 9" id="KW-1133">Transmembrane helix</keyword>
<dbReference type="Proteomes" id="UP000007879">
    <property type="component" value="Unassembled WGS sequence"/>
</dbReference>
<sequence length="326" mass="36534">MMDSMSFNSTDFVLTGDINSPTYAAALGIEGVIGIIANVAVLLMTLYQRKSWNQPSTIFFTSLLLSSLIIALVYLMSSFAVGAEEWIFGNTFEEKNGSCIFFGFFLYYGGMLNAATLAVISFDRFLFIVKPHLHKQFMRPRVALILIIGVWLLCSLINTIPFYGFGVFGYLYDNGVCSLIYEHSGLYLLVLLVVYPMIYCIIASTSIWTFFFTRSFIKRQGRSVDSGVYQSKNKKLFGIFGSMLLSYILTLLPSYFVALLVFIFGQLDSAFAFGIGTYGLISIMNPLIQSYFRPEIKETLVLFAKKIGLKSNKIHPIEPQVAVTAD</sequence>
<evidence type="ECO:0000313" key="11">
    <source>
        <dbReference type="EnsemblMetazoa" id="Aqu2.1.43854_001"/>
    </source>
</evidence>
<feature type="transmembrane region" description="Helical" evidence="9">
    <location>
        <begin position="23"/>
        <end position="46"/>
    </location>
</feature>
<reference evidence="12" key="1">
    <citation type="journal article" date="2010" name="Nature">
        <title>The Amphimedon queenslandica genome and the evolution of animal complexity.</title>
        <authorList>
            <person name="Srivastava M."/>
            <person name="Simakov O."/>
            <person name="Chapman J."/>
            <person name="Fahey B."/>
            <person name="Gauthier M.E."/>
            <person name="Mitros T."/>
            <person name="Richards G.S."/>
            <person name="Conaco C."/>
            <person name="Dacre M."/>
            <person name="Hellsten U."/>
            <person name="Larroux C."/>
            <person name="Putnam N.H."/>
            <person name="Stanke M."/>
            <person name="Adamska M."/>
            <person name="Darling A."/>
            <person name="Degnan S.M."/>
            <person name="Oakley T.H."/>
            <person name="Plachetzki D.C."/>
            <person name="Zhai Y."/>
            <person name="Adamski M."/>
            <person name="Calcino A."/>
            <person name="Cummins S.F."/>
            <person name="Goodstein D.M."/>
            <person name="Harris C."/>
            <person name="Jackson D.J."/>
            <person name="Leys S.P."/>
            <person name="Shu S."/>
            <person name="Woodcroft B.J."/>
            <person name="Vervoort M."/>
            <person name="Kosik K.S."/>
            <person name="Manning G."/>
            <person name="Degnan B.M."/>
            <person name="Rokhsar D.S."/>
        </authorList>
    </citation>
    <scope>NUCLEOTIDE SEQUENCE [LARGE SCALE GENOMIC DNA]</scope>
</reference>
<evidence type="ECO:0000256" key="8">
    <source>
        <dbReference type="RuleBase" id="RU000688"/>
    </source>
</evidence>
<evidence type="ECO:0000259" key="10">
    <source>
        <dbReference type="PROSITE" id="PS50262"/>
    </source>
</evidence>
<dbReference type="PROSITE" id="PS50262">
    <property type="entry name" value="G_PROTEIN_RECEP_F1_2"/>
    <property type="match status" value="1"/>
</dbReference>
<dbReference type="PRINTS" id="PR00237">
    <property type="entry name" value="GPCRRHODOPSN"/>
</dbReference>
<evidence type="ECO:0000256" key="7">
    <source>
        <dbReference type="ARBA" id="ARBA00023224"/>
    </source>
</evidence>
<dbReference type="PANTHER" id="PTHR24240">
    <property type="entry name" value="OPSIN"/>
    <property type="match status" value="1"/>
</dbReference>
<dbReference type="Gene3D" id="1.20.1070.10">
    <property type="entry name" value="Rhodopsin 7-helix transmembrane proteins"/>
    <property type="match status" value="1"/>
</dbReference>
<dbReference type="AlphaFoldDB" id="A0A1X7VVF6"/>
<dbReference type="GO" id="GO:0016020">
    <property type="term" value="C:membrane"/>
    <property type="evidence" value="ECO:0007669"/>
    <property type="project" value="UniProtKB-SubCell"/>
</dbReference>
<name>A0A1X7VVF6_AMPQE</name>
<evidence type="ECO:0000256" key="1">
    <source>
        <dbReference type="ARBA" id="ARBA00004141"/>
    </source>
</evidence>
<organism evidence="11">
    <name type="scientific">Amphimedon queenslandica</name>
    <name type="common">Sponge</name>
    <dbReference type="NCBI Taxonomy" id="400682"/>
    <lineage>
        <taxon>Eukaryota</taxon>
        <taxon>Metazoa</taxon>
        <taxon>Porifera</taxon>
        <taxon>Demospongiae</taxon>
        <taxon>Heteroscleromorpha</taxon>
        <taxon>Haplosclerida</taxon>
        <taxon>Niphatidae</taxon>
        <taxon>Amphimedon</taxon>
    </lineage>
</organism>
<keyword evidence="4 8" id="KW-0297">G-protein coupled receptor</keyword>
<dbReference type="EnsemblMetazoa" id="XM_020005202.1">
    <property type="protein sequence ID" value="XP_019860761.1"/>
    <property type="gene ID" value="LOC105316529"/>
</dbReference>
<keyword evidence="2 8" id="KW-0812">Transmembrane</keyword>
<dbReference type="InParanoid" id="A0A1X7VVF6"/>
<feature type="transmembrane region" description="Helical" evidence="9">
    <location>
        <begin position="100"/>
        <end position="122"/>
    </location>
</feature>
<feature type="transmembrane region" description="Helical" evidence="9">
    <location>
        <begin position="142"/>
        <end position="165"/>
    </location>
</feature>
<evidence type="ECO:0000256" key="3">
    <source>
        <dbReference type="ARBA" id="ARBA00022989"/>
    </source>
</evidence>
<keyword evidence="6 8" id="KW-0675">Receptor</keyword>
<dbReference type="CDD" id="cd00637">
    <property type="entry name" value="7tm_classA_rhodopsin-like"/>
    <property type="match status" value="1"/>
</dbReference>
<keyword evidence="7 8" id="KW-0807">Transducer</keyword>
<dbReference type="KEGG" id="aqu:105316529"/>
<dbReference type="GO" id="GO:0004930">
    <property type="term" value="F:G protein-coupled receptor activity"/>
    <property type="evidence" value="ECO:0007669"/>
    <property type="project" value="UniProtKB-KW"/>
</dbReference>
<reference evidence="11" key="2">
    <citation type="submission" date="2017-05" db="UniProtKB">
        <authorList>
            <consortium name="EnsemblMetazoa"/>
        </authorList>
    </citation>
    <scope>IDENTIFICATION</scope>
</reference>
<feature type="transmembrane region" description="Helical" evidence="9">
    <location>
        <begin position="270"/>
        <end position="288"/>
    </location>
</feature>
<gene>
    <name evidence="11" type="primary">105316529</name>
</gene>
<evidence type="ECO:0000313" key="12">
    <source>
        <dbReference type="Proteomes" id="UP000007879"/>
    </source>
</evidence>
<dbReference type="Pfam" id="PF00001">
    <property type="entry name" value="7tm_1"/>
    <property type="match status" value="1"/>
</dbReference>
<evidence type="ECO:0000256" key="2">
    <source>
        <dbReference type="ARBA" id="ARBA00022692"/>
    </source>
</evidence>
<dbReference type="EnsemblMetazoa" id="Aqu2.1.43854_001">
    <property type="protein sequence ID" value="Aqu2.1.43854_001"/>
    <property type="gene ID" value="Aqu2.1.43854"/>
</dbReference>
<feature type="transmembrane region" description="Helical" evidence="9">
    <location>
        <begin position="185"/>
        <end position="212"/>
    </location>
</feature>
<comment type="similarity">
    <text evidence="8">Belongs to the G-protein coupled receptor 1 family.</text>
</comment>
<proteinExistence type="inferred from homology"/>
<dbReference type="InterPro" id="IPR050125">
    <property type="entry name" value="GPCR_opsins"/>
</dbReference>
<evidence type="ECO:0000256" key="4">
    <source>
        <dbReference type="ARBA" id="ARBA00023040"/>
    </source>
</evidence>
<dbReference type="OrthoDB" id="10026919at2759"/>
<evidence type="ECO:0000256" key="5">
    <source>
        <dbReference type="ARBA" id="ARBA00023136"/>
    </source>
</evidence>
<dbReference type="InterPro" id="IPR017452">
    <property type="entry name" value="GPCR_Rhodpsn_7TM"/>
</dbReference>
<feature type="domain" description="G-protein coupled receptors family 1 profile" evidence="10">
    <location>
        <begin position="37"/>
        <end position="289"/>
    </location>
</feature>
<keyword evidence="5 9" id="KW-0472">Membrane</keyword>